<accession>A0A7J7I4Y7</accession>
<reference evidence="2" key="1">
    <citation type="journal article" date="2020" name="Nat. Commun.">
        <title>Genome assembly of wild tea tree DASZ reveals pedigree and selection history of tea varieties.</title>
        <authorList>
            <person name="Zhang W."/>
            <person name="Zhang Y."/>
            <person name="Qiu H."/>
            <person name="Guo Y."/>
            <person name="Wan H."/>
            <person name="Zhang X."/>
            <person name="Scossa F."/>
            <person name="Alseekh S."/>
            <person name="Zhang Q."/>
            <person name="Wang P."/>
            <person name="Xu L."/>
            <person name="Schmidt M.H."/>
            <person name="Jia X."/>
            <person name="Li D."/>
            <person name="Zhu A."/>
            <person name="Guo F."/>
            <person name="Chen W."/>
            <person name="Ni D."/>
            <person name="Usadel B."/>
            <person name="Fernie A.R."/>
            <person name="Wen W."/>
        </authorList>
    </citation>
    <scope>NUCLEOTIDE SEQUENCE [LARGE SCALE GENOMIC DNA]</scope>
    <source>
        <strain evidence="2">cv. G240</strain>
    </source>
</reference>
<evidence type="ECO:0000313" key="2">
    <source>
        <dbReference type="Proteomes" id="UP000593564"/>
    </source>
</evidence>
<evidence type="ECO:0000313" key="1">
    <source>
        <dbReference type="EMBL" id="KAF5960063.1"/>
    </source>
</evidence>
<organism evidence="1 2">
    <name type="scientific">Camellia sinensis</name>
    <name type="common">Tea plant</name>
    <name type="synonym">Thea sinensis</name>
    <dbReference type="NCBI Taxonomy" id="4442"/>
    <lineage>
        <taxon>Eukaryota</taxon>
        <taxon>Viridiplantae</taxon>
        <taxon>Streptophyta</taxon>
        <taxon>Embryophyta</taxon>
        <taxon>Tracheophyta</taxon>
        <taxon>Spermatophyta</taxon>
        <taxon>Magnoliopsida</taxon>
        <taxon>eudicotyledons</taxon>
        <taxon>Gunneridae</taxon>
        <taxon>Pentapetalae</taxon>
        <taxon>asterids</taxon>
        <taxon>Ericales</taxon>
        <taxon>Theaceae</taxon>
        <taxon>Camellia</taxon>
    </lineage>
</organism>
<name>A0A7J7I4Y7_CAMSI</name>
<dbReference type="AlphaFoldDB" id="A0A7J7I4Y7"/>
<protein>
    <submittedName>
        <fullName evidence="1">Uncharacterized protein</fullName>
    </submittedName>
</protein>
<reference evidence="1 2" key="2">
    <citation type="submission" date="2020-07" db="EMBL/GenBank/DDBJ databases">
        <title>Genome assembly of wild tea tree DASZ reveals pedigree and selection history of tea varieties.</title>
        <authorList>
            <person name="Zhang W."/>
        </authorList>
    </citation>
    <scope>NUCLEOTIDE SEQUENCE [LARGE SCALE GENOMIC DNA]</scope>
    <source>
        <strain evidence="2">cv. G240</strain>
        <tissue evidence="1">Leaf</tissue>
    </source>
</reference>
<comment type="caution">
    <text evidence="1">The sequence shown here is derived from an EMBL/GenBank/DDBJ whole genome shotgun (WGS) entry which is preliminary data.</text>
</comment>
<proteinExistence type="predicted"/>
<sequence length="104" mass="11585">MSTSHSLINGFDVHVTCHAARNTSPLRTHPKRRLGFPQNGLATQNSIGSLLSGALGRDSEPAHLIPSAYLTINLSPSEDFKKAHGIHQWWTPNMQCQFKLHQFK</sequence>
<gene>
    <name evidence="1" type="ORF">HYC85_001272</name>
</gene>
<dbReference type="Proteomes" id="UP000593564">
    <property type="component" value="Unassembled WGS sequence"/>
</dbReference>
<keyword evidence="2" id="KW-1185">Reference proteome</keyword>
<dbReference type="EMBL" id="JACBKZ010000001">
    <property type="protein sequence ID" value="KAF5960063.1"/>
    <property type="molecule type" value="Genomic_DNA"/>
</dbReference>